<evidence type="ECO:0000256" key="1">
    <source>
        <dbReference type="PROSITE-ProRule" id="PRU00169"/>
    </source>
</evidence>
<dbReference type="Pfam" id="PF00072">
    <property type="entry name" value="Response_reg"/>
    <property type="match status" value="1"/>
</dbReference>
<dbReference type="PROSITE" id="PS50110">
    <property type="entry name" value="RESPONSE_REGULATORY"/>
    <property type="match status" value="1"/>
</dbReference>
<dbReference type="RefSeq" id="WP_036582713.1">
    <property type="nucleotide sequence ID" value="NZ_CP136694.1"/>
</dbReference>
<protein>
    <submittedName>
        <fullName evidence="3">Response regulator protein</fullName>
    </submittedName>
    <submittedName>
        <fullName evidence="4">Response regulator receiver domain-containing protein</fullName>
    </submittedName>
</protein>
<dbReference type="InterPro" id="IPR052893">
    <property type="entry name" value="TCS_response_regulator"/>
</dbReference>
<reference evidence="3 5" key="1">
    <citation type="submission" date="2014-07" db="EMBL/GenBank/DDBJ databases">
        <title>Draft genome sequence of Nonlabens ulvanivorans, an ulvan degrading bacterium.</title>
        <authorList>
            <person name="Kopel M."/>
            <person name="Helbert W."/>
            <person name="Henrissat B."/>
            <person name="Doniger T."/>
            <person name="Banin E."/>
        </authorList>
    </citation>
    <scope>NUCLEOTIDE SEQUENCE [LARGE SCALE GENOMIC DNA]</scope>
    <source>
        <strain evidence="3 5">PLR</strain>
    </source>
</reference>
<dbReference type="GeneID" id="90596136"/>
<evidence type="ECO:0000313" key="6">
    <source>
        <dbReference type="Proteomes" id="UP000239997"/>
    </source>
</evidence>
<organism evidence="3 5">
    <name type="scientific">Nonlabens ulvanivorans</name>
    <name type="common">Persicivirga ulvanivorans</name>
    <dbReference type="NCBI Taxonomy" id="906888"/>
    <lineage>
        <taxon>Bacteria</taxon>
        <taxon>Pseudomonadati</taxon>
        <taxon>Bacteroidota</taxon>
        <taxon>Flavobacteriia</taxon>
        <taxon>Flavobacteriales</taxon>
        <taxon>Flavobacteriaceae</taxon>
        <taxon>Nonlabens</taxon>
    </lineage>
</organism>
<dbReference type="SMART" id="SM00448">
    <property type="entry name" value="REC"/>
    <property type="match status" value="1"/>
</dbReference>
<dbReference type="Proteomes" id="UP000028531">
    <property type="component" value="Unassembled WGS sequence"/>
</dbReference>
<reference evidence="4 6" key="2">
    <citation type="submission" date="2018-03" db="EMBL/GenBank/DDBJ databases">
        <title>Genomic Encyclopedia of Archaeal and Bacterial Type Strains, Phase II (KMG-II): from individual species to whole genera.</title>
        <authorList>
            <person name="Goeker M."/>
        </authorList>
    </citation>
    <scope>NUCLEOTIDE SEQUENCE [LARGE SCALE GENOMIC DNA]</scope>
    <source>
        <strain evidence="4 6">DSM 22727</strain>
    </source>
</reference>
<dbReference type="GO" id="GO:0000160">
    <property type="term" value="P:phosphorelay signal transduction system"/>
    <property type="evidence" value="ECO:0007669"/>
    <property type="project" value="InterPro"/>
</dbReference>
<dbReference type="PANTHER" id="PTHR44520">
    <property type="entry name" value="RESPONSE REGULATOR RCP1-RELATED"/>
    <property type="match status" value="1"/>
</dbReference>
<feature type="modified residue" description="4-aspartylphosphate" evidence="1">
    <location>
        <position position="67"/>
    </location>
</feature>
<evidence type="ECO:0000313" key="3">
    <source>
        <dbReference type="EMBL" id="KEZ92187.1"/>
    </source>
</evidence>
<evidence type="ECO:0000313" key="5">
    <source>
        <dbReference type="Proteomes" id="UP000028531"/>
    </source>
</evidence>
<dbReference type="OrthoDB" id="673128at2"/>
<keyword evidence="6" id="KW-1185">Reference proteome</keyword>
<dbReference type="Gene3D" id="3.40.50.2300">
    <property type="match status" value="1"/>
</dbReference>
<dbReference type="PANTHER" id="PTHR44520:SF2">
    <property type="entry name" value="RESPONSE REGULATOR RCP1"/>
    <property type="match status" value="1"/>
</dbReference>
<dbReference type="SUPFAM" id="SSF52172">
    <property type="entry name" value="CheY-like"/>
    <property type="match status" value="1"/>
</dbReference>
<dbReference type="InterPro" id="IPR001789">
    <property type="entry name" value="Sig_transdc_resp-reg_receiver"/>
</dbReference>
<keyword evidence="1" id="KW-0597">Phosphoprotein</keyword>
<feature type="domain" description="Response regulatory" evidence="2">
    <location>
        <begin position="8"/>
        <end position="136"/>
    </location>
</feature>
<comment type="caution">
    <text evidence="3">The sequence shown here is derived from an EMBL/GenBank/DDBJ whole genome shotgun (WGS) entry which is preliminary data.</text>
</comment>
<dbReference type="EMBL" id="PVNA01000001">
    <property type="protein sequence ID" value="PRX15015.1"/>
    <property type="molecule type" value="Genomic_DNA"/>
</dbReference>
<dbReference type="AlphaFoldDB" id="A0A084JTA3"/>
<evidence type="ECO:0000313" key="4">
    <source>
        <dbReference type="EMBL" id="PRX15015.1"/>
    </source>
</evidence>
<dbReference type="Proteomes" id="UP000239997">
    <property type="component" value="Unassembled WGS sequence"/>
</dbReference>
<evidence type="ECO:0000259" key="2">
    <source>
        <dbReference type="PROSITE" id="PS50110"/>
    </source>
</evidence>
<proteinExistence type="predicted"/>
<gene>
    <name evidence="3" type="ORF">IL45_08510</name>
    <name evidence="4" type="ORF">LY02_00227</name>
</gene>
<dbReference type="InterPro" id="IPR011006">
    <property type="entry name" value="CheY-like_superfamily"/>
</dbReference>
<accession>A0A084JTA3</accession>
<sequence>MSIKTIHRACIIDDDKLYVSLIKMLINKNELAQELLVFENGKQAFDYFEEALAGNNATALPQVVLLDLNMPIMDGWEFLDALEPYANELKQSSLKLNVVSSTINPEEMNKARNHAIVNDFITKPISKEAMISAFRL</sequence>
<dbReference type="EMBL" id="JPJI01000032">
    <property type="protein sequence ID" value="KEZ92187.1"/>
    <property type="molecule type" value="Genomic_DNA"/>
</dbReference>
<name>A0A084JTA3_NONUL</name>